<evidence type="ECO:0000313" key="2">
    <source>
        <dbReference type="EMBL" id="ACS83919.1"/>
    </source>
</evidence>
<name>C6C6K0_MUSP7</name>
<protein>
    <recommendedName>
        <fullName evidence="1">Putative auto-transporter adhesin head GIN domain-containing protein</fullName>
    </recommendedName>
</protein>
<feature type="domain" description="Putative auto-transporter adhesin head GIN" evidence="1">
    <location>
        <begin position="55"/>
        <end position="217"/>
    </location>
</feature>
<gene>
    <name evidence="2" type="ordered locus">Dd703_0100</name>
</gene>
<dbReference type="eggNOG" id="ENOG50334CH">
    <property type="taxonomic scope" value="Bacteria"/>
</dbReference>
<dbReference type="InterPro" id="IPR021255">
    <property type="entry name" value="DUF2807"/>
</dbReference>
<reference evidence="2" key="1">
    <citation type="submission" date="2009-06" db="EMBL/GenBank/DDBJ databases">
        <title>Complete sequence of Dickeya dadantii Ech703.</title>
        <authorList>
            <consortium name="US DOE Joint Genome Institute"/>
            <person name="Lucas S."/>
            <person name="Copeland A."/>
            <person name="Lapidus A."/>
            <person name="Glavina del Rio T."/>
            <person name="Dalin E."/>
            <person name="Tice H."/>
            <person name="Bruce D."/>
            <person name="Goodwin L."/>
            <person name="Pitluck S."/>
            <person name="Chertkov O."/>
            <person name="Brettin T."/>
            <person name="Detter J.C."/>
            <person name="Han C."/>
            <person name="Larimer F."/>
            <person name="Land M."/>
            <person name="Hauser L."/>
            <person name="Kyrpides N."/>
            <person name="Mikhailova N."/>
            <person name="Balakrishnan V."/>
            <person name="Glasner J."/>
            <person name="Perna N.T."/>
        </authorList>
    </citation>
    <scope>NUCLEOTIDE SEQUENCE [LARGE SCALE GENOMIC DNA]</scope>
    <source>
        <strain evidence="2">Ech703</strain>
    </source>
</reference>
<dbReference type="Pfam" id="PF10988">
    <property type="entry name" value="DUF2807"/>
    <property type="match status" value="1"/>
</dbReference>
<sequence>MSQADGSPASPHHREPQLKAAMRHGMKTLFFSVLALLPLTVACSPTQQKSVELTHFSALNLSRGLEVTVQCGNENRVSATARPAVLEKLVIQRQDDTLTIDNPYNDSNKLRDHSVVVTITLNAPLSRVNAQSGVQFALPACAVSPDQLTIDASMGADVNVEGATRTLNLTLAMGAAFNRNASDFSADNAVVRFAMGADARLCRVKRLSGSMTTGARASVSPTTDVHIDGGLASLVEHSCPAETAAR</sequence>
<dbReference type="Proteomes" id="UP000002734">
    <property type="component" value="Chromosome"/>
</dbReference>
<evidence type="ECO:0000313" key="3">
    <source>
        <dbReference type="Proteomes" id="UP000002734"/>
    </source>
</evidence>
<accession>C6C6K0</accession>
<proteinExistence type="predicted"/>
<evidence type="ECO:0000259" key="1">
    <source>
        <dbReference type="Pfam" id="PF10988"/>
    </source>
</evidence>
<organism evidence="2 3">
    <name type="scientific">Musicola paradisiaca (strain Ech703)</name>
    <name type="common">Dickeya paradisiaca</name>
    <name type="synonym">Dickeya dadantii</name>
    <dbReference type="NCBI Taxonomy" id="579405"/>
    <lineage>
        <taxon>Bacteria</taxon>
        <taxon>Pseudomonadati</taxon>
        <taxon>Pseudomonadota</taxon>
        <taxon>Gammaproteobacteria</taxon>
        <taxon>Enterobacterales</taxon>
        <taxon>Pectobacteriaceae</taxon>
        <taxon>Musicola</taxon>
    </lineage>
</organism>
<dbReference type="STRING" id="579405.Dd703_0100"/>
<dbReference type="EMBL" id="CP001654">
    <property type="protein sequence ID" value="ACS83919.1"/>
    <property type="molecule type" value="Genomic_DNA"/>
</dbReference>
<keyword evidence="3" id="KW-1185">Reference proteome</keyword>
<dbReference type="Gene3D" id="2.160.20.120">
    <property type="match status" value="1"/>
</dbReference>
<dbReference type="AlphaFoldDB" id="C6C6K0"/>
<dbReference type="HOGENOM" id="CLU_107615_0_0_6"/>
<dbReference type="KEGG" id="dda:Dd703_0100"/>